<reference evidence="1 2" key="1">
    <citation type="submission" date="2017-12" db="EMBL/GenBank/DDBJ databases">
        <title>Gene loss provides genomic basis for host adaptation in cereal stripe rust fungi.</title>
        <authorList>
            <person name="Xia C."/>
        </authorList>
    </citation>
    <scope>NUCLEOTIDE SEQUENCE [LARGE SCALE GENOMIC DNA]</scope>
    <source>
        <strain evidence="1 2">93TX-2</strain>
    </source>
</reference>
<keyword evidence="2" id="KW-1185">Reference proteome</keyword>
<gene>
    <name evidence="1" type="ORF">PSHT_12951</name>
</gene>
<accession>A0A2S4UTD7</accession>
<dbReference type="VEuPathDB" id="FungiDB:PSHT_12951"/>
<organism evidence="1 2">
    <name type="scientific">Puccinia striiformis</name>
    <dbReference type="NCBI Taxonomy" id="27350"/>
    <lineage>
        <taxon>Eukaryota</taxon>
        <taxon>Fungi</taxon>
        <taxon>Dikarya</taxon>
        <taxon>Basidiomycota</taxon>
        <taxon>Pucciniomycotina</taxon>
        <taxon>Pucciniomycetes</taxon>
        <taxon>Pucciniales</taxon>
        <taxon>Pucciniaceae</taxon>
        <taxon>Puccinia</taxon>
    </lineage>
</organism>
<dbReference type="AlphaFoldDB" id="A0A2S4UTD7"/>
<proteinExistence type="predicted"/>
<reference evidence="2" key="2">
    <citation type="journal article" date="2018" name="BMC Genomics">
        <title>Genomic insights into host adaptation between the wheat stripe rust pathogen (Puccinia striiformis f. sp. tritici) and the barley stripe rust pathogen (Puccinia striiformis f. sp. hordei).</title>
        <authorList>
            <person name="Xia C."/>
            <person name="Wang M."/>
            <person name="Yin C."/>
            <person name="Cornejo O.E."/>
            <person name="Hulbert S.H."/>
            <person name="Chen X."/>
        </authorList>
    </citation>
    <scope>NUCLEOTIDE SEQUENCE [LARGE SCALE GENOMIC DNA]</scope>
    <source>
        <strain evidence="2">93TX-2</strain>
    </source>
</reference>
<protein>
    <submittedName>
        <fullName evidence="1">Uncharacterized protein</fullName>
    </submittedName>
</protein>
<name>A0A2S4UTD7_9BASI</name>
<evidence type="ECO:0000313" key="2">
    <source>
        <dbReference type="Proteomes" id="UP000238274"/>
    </source>
</evidence>
<comment type="caution">
    <text evidence="1">The sequence shown here is derived from an EMBL/GenBank/DDBJ whole genome shotgun (WGS) entry which is preliminary data.</text>
</comment>
<evidence type="ECO:0000313" key="1">
    <source>
        <dbReference type="EMBL" id="POW00553.1"/>
    </source>
</evidence>
<dbReference type="EMBL" id="PKSM01000249">
    <property type="protein sequence ID" value="POW00553.1"/>
    <property type="molecule type" value="Genomic_DNA"/>
</dbReference>
<reference evidence="2" key="3">
    <citation type="journal article" date="2018" name="Mol. Plant Microbe Interact.">
        <title>Genome sequence resources for the wheat stripe rust pathogen (Puccinia striiformis f. sp. tritici) and the barley stripe rust pathogen (Puccinia striiformis f. sp. hordei).</title>
        <authorList>
            <person name="Xia C."/>
            <person name="Wang M."/>
            <person name="Yin C."/>
            <person name="Cornejo O.E."/>
            <person name="Hulbert S.H."/>
            <person name="Chen X."/>
        </authorList>
    </citation>
    <scope>NUCLEOTIDE SEQUENCE [LARGE SCALE GENOMIC DNA]</scope>
    <source>
        <strain evidence="2">93TX-2</strain>
    </source>
</reference>
<dbReference type="Proteomes" id="UP000238274">
    <property type="component" value="Unassembled WGS sequence"/>
</dbReference>
<sequence>MTSKVLEVRDRIHSDSTVSAPPCVVNLCPPELQDTPQVSFPDGSRFDYGVWVNETCVKFGADAKHPSEPLRFLVFGPLIVRGTV</sequence>